<name>A0A6Q2ZHV7_ESOLU</name>
<evidence type="ECO:0000256" key="2">
    <source>
        <dbReference type="ARBA" id="ARBA00022475"/>
    </source>
</evidence>
<reference evidence="15" key="3">
    <citation type="submission" date="2025-08" db="UniProtKB">
        <authorList>
            <consortium name="Ensembl"/>
        </authorList>
    </citation>
    <scope>IDENTIFICATION</scope>
</reference>
<dbReference type="Proteomes" id="UP000265140">
    <property type="component" value="Chromosome 12"/>
</dbReference>
<feature type="transmembrane region" description="Helical" evidence="13">
    <location>
        <begin position="235"/>
        <end position="259"/>
    </location>
</feature>
<feature type="transmembrane region" description="Helical" evidence="13">
    <location>
        <begin position="70"/>
        <end position="95"/>
    </location>
</feature>
<reference evidence="15" key="2">
    <citation type="submission" date="2020-02" db="EMBL/GenBank/DDBJ databases">
        <title>Esox lucius (northern pike) genome, fEsoLuc1, primary haplotype.</title>
        <authorList>
            <person name="Myers G."/>
            <person name="Karagic N."/>
            <person name="Meyer A."/>
            <person name="Pippel M."/>
            <person name="Reichard M."/>
            <person name="Winkler S."/>
            <person name="Tracey A."/>
            <person name="Sims Y."/>
            <person name="Howe K."/>
            <person name="Rhie A."/>
            <person name="Formenti G."/>
            <person name="Durbin R."/>
            <person name="Fedrigo O."/>
            <person name="Jarvis E.D."/>
        </authorList>
    </citation>
    <scope>NUCLEOTIDE SEQUENCE [LARGE SCALE GENOMIC DNA]</scope>
</reference>
<dbReference type="PRINTS" id="PR01480">
    <property type="entry name" value="NEUROTENSN1R"/>
</dbReference>
<dbReference type="AlphaFoldDB" id="A0A6Q2ZHV7"/>
<evidence type="ECO:0000256" key="7">
    <source>
        <dbReference type="ARBA" id="ARBA00023139"/>
    </source>
</evidence>
<proteinExistence type="inferred from homology"/>
<evidence type="ECO:0000256" key="11">
    <source>
        <dbReference type="ARBA" id="ARBA00023288"/>
    </source>
</evidence>
<evidence type="ECO:0000259" key="14">
    <source>
        <dbReference type="PROSITE" id="PS50262"/>
    </source>
</evidence>
<feature type="transmembrane region" description="Helical" evidence="13">
    <location>
        <begin position="321"/>
        <end position="344"/>
    </location>
</feature>
<evidence type="ECO:0000313" key="15">
    <source>
        <dbReference type="Ensembl" id="ENSELUP00000077381.1"/>
    </source>
</evidence>
<sequence>LRANSISSRTPHVCSLDLKIFCHLCALAQTLLTSGTNYSLRLGNYSLFDNGSEFYEENSLDVNTNMYSKVLVTVIYIALFAVGCLGNSVTLYTLLAKKSLQNLQSTVHYHLVSLAVSDLLILVLSMPVELYNFIWVHHPWAFGGVVCKGYYFIRDACSYATAFNIASLSVERYMAICHPFKAKSIMSRSRTKKLISGMWVASFLLASPMLFAMGQKSHQGEKICTTIVSPFLLKMVIQVNVFLSFVVPMVVISALNGVIASQLLRMFRETKQDNRICIVEGNPTMLSVAVEPNRTQSLRHGVMVLLFLPTLYTPGYDVYHYFFMVTNVLFYVSSAINPILYNLVSANYREIFFNTLRCFCLPCCRKKERRPLTRHSISICSNHTFSSNINKETVY</sequence>
<feature type="transmembrane region" description="Helical" evidence="13">
    <location>
        <begin position="107"/>
        <end position="128"/>
    </location>
</feature>
<evidence type="ECO:0000256" key="9">
    <source>
        <dbReference type="ARBA" id="ARBA00023170"/>
    </source>
</evidence>
<dbReference type="PROSITE" id="PS50262">
    <property type="entry name" value="G_PROTEIN_RECEP_F1_2"/>
    <property type="match status" value="1"/>
</dbReference>
<dbReference type="GO" id="GO:0016492">
    <property type="term" value="F:G protein-coupled neurotensin receptor activity"/>
    <property type="evidence" value="ECO:0007669"/>
    <property type="project" value="InterPro"/>
</dbReference>
<dbReference type="Gene3D" id="1.20.1070.10">
    <property type="entry name" value="Rhodopsin 7-helix transmembrane proteins"/>
    <property type="match status" value="1"/>
</dbReference>
<dbReference type="InterPro" id="IPR003985">
    <property type="entry name" value="NT1_rcpt"/>
</dbReference>
<keyword evidence="4 13" id="KW-1133">Transmembrane helix</keyword>
<accession>A0A6Q2ZHV7</accession>
<evidence type="ECO:0000256" key="13">
    <source>
        <dbReference type="SAM" id="Phobius"/>
    </source>
</evidence>
<evidence type="ECO:0000256" key="6">
    <source>
        <dbReference type="ARBA" id="ARBA00023136"/>
    </source>
</evidence>
<protein>
    <recommendedName>
        <fullName evidence="14">G-protein coupled receptors family 1 profile domain-containing protein</fullName>
    </recommendedName>
</protein>
<evidence type="ECO:0000256" key="10">
    <source>
        <dbReference type="ARBA" id="ARBA00023224"/>
    </source>
</evidence>
<dbReference type="PRINTS" id="PR01479">
    <property type="entry name" value="NEUROTENSINR"/>
</dbReference>
<keyword evidence="9 12" id="KW-0675">Receptor</keyword>
<dbReference type="Bgee" id="ENSELUG00000009446">
    <property type="expression patterns" value="Expressed in ovary and 2 other cell types or tissues"/>
</dbReference>
<reference evidence="15" key="4">
    <citation type="submission" date="2025-09" db="UniProtKB">
        <authorList>
            <consortium name="Ensembl"/>
        </authorList>
    </citation>
    <scope>IDENTIFICATION</scope>
</reference>
<reference evidence="16" key="1">
    <citation type="journal article" date="2014" name="PLoS ONE">
        <title>The genome and linkage map of the northern pike (Esox lucius): conserved synteny revealed between the salmonid sister group and the Neoteleostei.</title>
        <authorList>
            <person name="Rondeau E.B."/>
            <person name="Minkley D.R."/>
            <person name="Leong J.S."/>
            <person name="Messmer A.M."/>
            <person name="Jantzen J.R."/>
            <person name="von Schalburg K.R."/>
            <person name="Lemon C."/>
            <person name="Bird N.H."/>
            <person name="Koop B.F."/>
        </authorList>
    </citation>
    <scope>NUCLEOTIDE SEQUENCE</scope>
</reference>
<dbReference type="Ensembl" id="ENSELUT00000045937.2">
    <property type="protein sequence ID" value="ENSELUP00000077381.1"/>
    <property type="gene ID" value="ENSELUG00000009446.3"/>
</dbReference>
<comment type="similarity">
    <text evidence="12">Belongs to the G-protein coupled receptor 1 family.</text>
</comment>
<keyword evidence="11" id="KW-0449">Lipoprotein</keyword>
<dbReference type="InterPro" id="IPR000276">
    <property type="entry name" value="GPCR_Rhodpsn"/>
</dbReference>
<dbReference type="InterPro" id="IPR003984">
    <property type="entry name" value="NT_rcpt"/>
</dbReference>
<dbReference type="InterPro" id="IPR017452">
    <property type="entry name" value="GPCR_Rhodpsn_7TM"/>
</dbReference>
<organism evidence="15 16">
    <name type="scientific">Esox lucius</name>
    <name type="common">Northern pike</name>
    <dbReference type="NCBI Taxonomy" id="8010"/>
    <lineage>
        <taxon>Eukaryota</taxon>
        <taxon>Metazoa</taxon>
        <taxon>Chordata</taxon>
        <taxon>Craniata</taxon>
        <taxon>Vertebrata</taxon>
        <taxon>Euteleostomi</taxon>
        <taxon>Actinopterygii</taxon>
        <taxon>Neopterygii</taxon>
        <taxon>Teleostei</taxon>
        <taxon>Protacanthopterygii</taxon>
        <taxon>Esociformes</taxon>
        <taxon>Esocidae</taxon>
        <taxon>Esox</taxon>
    </lineage>
</organism>
<evidence type="ECO:0000256" key="1">
    <source>
        <dbReference type="ARBA" id="ARBA00004651"/>
    </source>
</evidence>
<evidence type="ECO:0000313" key="16">
    <source>
        <dbReference type="Proteomes" id="UP000265140"/>
    </source>
</evidence>
<feature type="domain" description="G-protein coupled receptors family 1 profile" evidence="14">
    <location>
        <begin position="86"/>
        <end position="341"/>
    </location>
</feature>
<evidence type="ECO:0000256" key="12">
    <source>
        <dbReference type="RuleBase" id="RU000688"/>
    </source>
</evidence>
<evidence type="ECO:0000256" key="4">
    <source>
        <dbReference type="ARBA" id="ARBA00022989"/>
    </source>
</evidence>
<dbReference type="PANTHER" id="PTHR24243">
    <property type="entry name" value="G-PROTEIN COUPLED RECEPTOR"/>
    <property type="match status" value="1"/>
</dbReference>
<evidence type="ECO:0000256" key="3">
    <source>
        <dbReference type="ARBA" id="ARBA00022692"/>
    </source>
</evidence>
<comment type="subcellular location">
    <subcellularLocation>
        <location evidence="1">Cell membrane</location>
        <topology evidence="1">Multi-pass membrane protein</topology>
    </subcellularLocation>
</comment>
<dbReference type="PRINTS" id="PR00237">
    <property type="entry name" value="GPCRRHODOPSN"/>
</dbReference>
<keyword evidence="6 13" id="KW-0472">Membrane</keyword>
<gene>
    <name evidence="15" type="primary">NTSR1</name>
</gene>
<keyword evidence="10 12" id="KW-0807">Transducer</keyword>
<keyword evidence="3 12" id="KW-0812">Transmembrane</keyword>
<keyword evidence="7" id="KW-0564">Palmitate</keyword>
<keyword evidence="2" id="KW-1003">Cell membrane</keyword>
<dbReference type="Pfam" id="PF00001">
    <property type="entry name" value="7tm_1"/>
    <property type="match status" value="1"/>
</dbReference>
<keyword evidence="16" id="KW-1185">Reference proteome</keyword>
<feature type="transmembrane region" description="Helical" evidence="13">
    <location>
        <begin position="194"/>
        <end position="215"/>
    </location>
</feature>
<dbReference type="SUPFAM" id="SSF81321">
    <property type="entry name" value="Family A G protein-coupled receptor-like"/>
    <property type="match status" value="1"/>
</dbReference>
<evidence type="ECO:0000256" key="8">
    <source>
        <dbReference type="ARBA" id="ARBA00023157"/>
    </source>
</evidence>
<dbReference type="GO" id="GO:0005886">
    <property type="term" value="C:plasma membrane"/>
    <property type="evidence" value="ECO:0007669"/>
    <property type="project" value="UniProtKB-SubCell"/>
</dbReference>
<dbReference type="PROSITE" id="PS00237">
    <property type="entry name" value="G_PROTEIN_RECEP_F1_1"/>
    <property type="match status" value="1"/>
</dbReference>
<evidence type="ECO:0000256" key="5">
    <source>
        <dbReference type="ARBA" id="ARBA00023040"/>
    </source>
</evidence>
<feature type="transmembrane region" description="Helical" evidence="13">
    <location>
        <begin position="297"/>
        <end position="315"/>
    </location>
</feature>
<dbReference type="PANTHER" id="PTHR24243:SF9">
    <property type="entry name" value="NEUROTENSIN RECEPTOR TYPE 1"/>
    <property type="match status" value="1"/>
</dbReference>
<keyword evidence="5 12" id="KW-0297">G-protein coupled receptor</keyword>
<dbReference type="GeneTree" id="ENSGT01120000271823"/>
<keyword evidence="8" id="KW-1015">Disulfide bond</keyword>